<feature type="transmembrane region" description="Helical" evidence="6">
    <location>
        <begin position="169"/>
        <end position="187"/>
    </location>
</feature>
<dbReference type="PANTHER" id="PTHR43341:SF17">
    <property type="entry name" value="GENERAL AMINO ACID PERMEASE AGP1-RELATED"/>
    <property type="match status" value="1"/>
</dbReference>
<evidence type="ECO:0000256" key="3">
    <source>
        <dbReference type="ARBA" id="ARBA00022692"/>
    </source>
</evidence>
<dbReference type="RefSeq" id="XP_020077188.1">
    <property type="nucleotide sequence ID" value="XM_020221171.1"/>
</dbReference>
<dbReference type="InterPro" id="IPR050524">
    <property type="entry name" value="APC_YAT"/>
</dbReference>
<dbReference type="GeneID" id="30995721"/>
<evidence type="ECO:0000256" key="6">
    <source>
        <dbReference type="SAM" id="Phobius"/>
    </source>
</evidence>
<gene>
    <name evidence="8" type="ORF">HYPBUDRAFT_152753</name>
</gene>
<evidence type="ECO:0000313" key="9">
    <source>
        <dbReference type="Proteomes" id="UP000095085"/>
    </source>
</evidence>
<name>A0A1E4RLP7_9ASCO</name>
<proteinExistence type="inferred from homology"/>
<dbReference type="InterPro" id="IPR004841">
    <property type="entry name" value="AA-permease/SLC12A_dom"/>
</dbReference>
<dbReference type="Proteomes" id="UP000095085">
    <property type="component" value="Unassembled WGS sequence"/>
</dbReference>
<evidence type="ECO:0000256" key="4">
    <source>
        <dbReference type="ARBA" id="ARBA00022989"/>
    </source>
</evidence>
<dbReference type="Pfam" id="PF00324">
    <property type="entry name" value="AA_permease"/>
    <property type="match status" value="1"/>
</dbReference>
<feature type="domain" description="Amino acid permease/ SLC12A" evidence="7">
    <location>
        <begin position="2"/>
        <end position="304"/>
    </location>
</feature>
<comment type="subcellular location">
    <subcellularLocation>
        <location evidence="1">Membrane</location>
        <topology evidence="1">Multi-pass membrane protein</topology>
    </subcellularLocation>
</comment>
<keyword evidence="4 6" id="KW-1133">Transmembrane helix</keyword>
<evidence type="ECO:0000256" key="5">
    <source>
        <dbReference type="ARBA" id="ARBA00023136"/>
    </source>
</evidence>
<protein>
    <recommendedName>
        <fullName evidence="7">Amino acid permease/ SLC12A domain-containing protein</fullName>
    </recommendedName>
</protein>
<comment type="similarity">
    <text evidence="2">Belongs to the amino acid-polyamine-organocation (APC) superfamily. YAT (TC 2.A.3.10) family.</text>
</comment>
<evidence type="ECO:0000259" key="7">
    <source>
        <dbReference type="Pfam" id="PF00324"/>
    </source>
</evidence>
<sequence length="349" mass="39461">MGICVTCGANPRHEFIGGSLWVDHWNFKGLCSVFVTGSFALGQSEFIALTAAEQSNPRKAIPMACKLILWKVCIFFLVSLSMVGLLVPYTSDRLMGSAGGKNHASPFVLAAQLHGVKAVPSIINAVILLSVTSVASSALYSASRTLQSLAEQGSFPSYFNYIDKRGRPLRTLIFCSICGIFSFIAAYKKQETVFAYLLSISGLSQIFTWNIICLSHVRFRAALKYNNISTDSLGYVSGTGVWGSVYAIIWHWLIIIAQFWIALFPVGSSKPSVENFFQNYLAPIFFLICYIGHKIWTRNWRLFYRVDQIDVYTNRILFDEEVLNLERKEAKEQFSHKPWYKKIFHFLFQ</sequence>
<keyword evidence="9" id="KW-1185">Reference proteome</keyword>
<dbReference type="AlphaFoldDB" id="A0A1E4RLP7"/>
<evidence type="ECO:0000313" key="8">
    <source>
        <dbReference type="EMBL" id="ODV68121.1"/>
    </source>
</evidence>
<organism evidence="8 9">
    <name type="scientific">Hyphopichia burtonii NRRL Y-1933</name>
    <dbReference type="NCBI Taxonomy" id="984485"/>
    <lineage>
        <taxon>Eukaryota</taxon>
        <taxon>Fungi</taxon>
        <taxon>Dikarya</taxon>
        <taxon>Ascomycota</taxon>
        <taxon>Saccharomycotina</taxon>
        <taxon>Pichiomycetes</taxon>
        <taxon>Debaryomycetaceae</taxon>
        <taxon>Hyphopichia</taxon>
    </lineage>
</organism>
<reference evidence="9" key="1">
    <citation type="submission" date="2016-05" db="EMBL/GenBank/DDBJ databases">
        <title>Comparative genomics of biotechnologically important yeasts.</title>
        <authorList>
            <consortium name="DOE Joint Genome Institute"/>
            <person name="Riley R."/>
            <person name="Haridas S."/>
            <person name="Wolfe K.H."/>
            <person name="Lopes M.R."/>
            <person name="Hittinger C.T."/>
            <person name="Goker M."/>
            <person name="Salamov A."/>
            <person name="Wisecaver J."/>
            <person name="Long T.M."/>
            <person name="Aerts A.L."/>
            <person name="Barry K."/>
            <person name="Choi C."/>
            <person name="Clum A."/>
            <person name="Coughlan A.Y."/>
            <person name="Deshpande S."/>
            <person name="Douglass A.P."/>
            <person name="Hanson S.J."/>
            <person name="Klenk H.-P."/>
            <person name="Labutti K."/>
            <person name="Lapidus A."/>
            <person name="Lindquist E."/>
            <person name="Lipzen A."/>
            <person name="Meier-Kolthoff J.P."/>
            <person name="Ohm R.A."/>
            <person name="Otillar R.P."/>
            <person name="Pangilinan J."/>
            <person name="Peng Y."/>
            <person name="Rokas A."/>
            <person name="Rosa C.A."/>
            <person name="Scheuner C."/>
            <person name="Sibirny A.A."/>
            <person name="Slot J.C."/>
            <person name="Stielow J.B."/>
            <person name="Sun H."/>
            <person name="Kurtzman C.P."/>
            <person name="Blackwell M."/>
            <person name="Grigoriev I.V."/>
            <person name="Jeffries T.W."/>
        </authorList>
    </citation>
    <scope>NUCLEOTIDE SEQUENCE [LARGE SCALE GENOMIC DNA]</scope>
    <source>
        <strain evidence="9">NRRL Y-1933</strain>
    </source>
</reference>
<dbReference type="PANTHER" id="PTHR43341">
    <property type="entry name" value="AMINO ACID PERMEASE"/>
    <property type="match status" value="1"/>
</dbReference>
<feature type="transmembrane region" description="Helical" evidence="6">
    <location>
        <begin position="122"/>
        <end position="142"/>
    </location>
</feature>
<evidence type="ECO:0000256" key="1">
    <source>
        <dbReference type="ARBA" id="ARBA00004141"/>
    </source>
</evidence>
<feature type="transmembrane region" description="Helical" evidence="6">
    <location>
        <begin position="68"/>
        <end position="87"/>
    </location>
</feature>
<dbReference type="OrthoDB" id="3900342at2759"/>
<dbReference type="PIRSF" id="PIRSF006060">
    <property type="entry name" value="AA_transporter"/>
    <property type="match status" value="1"/>
</dbReference>
<dbReference type="GO" id="GO:0015171">
    <property type="term" value="F:amino acid transmembrane transporter activity"/>
    <property type="evidence" value="ECO:0007669"/>
    <property type="project" value="TreeGrafter"/>
</dbReference>
<feature type="transmembrane region" description="Helical" evidence="6">
    <location>
        <begin position="280"/>
        <end position="296"/>
    </location>
</feature>
<dbReference type="STRING" id="984485.A0A1E4RLP7"/>
<dbReference type="GO" id="GO:0016020">
    <property type="term" value="C:membrane"/>
    <property type="evidence" value="ECO:0007669"/>
    <property type="project" value="UniProtKB-SubCell"/>
</dbReference>
<dbReference type="EMBL" id="KV454540">
    <property type="protein sequence ID" value="ODV68121.1"/>
    <property type="molecule type" value="Genomic_DNA"/>
</dbReference>
<accession>A0A1E4RLP7</accession>
<feature type="transmembrane region" description="Helical" evidence="6">
    <location>
        <begin position="233"/>
        <end position="260"/>
    </location>
</feature>
<dbReference type="Gene3D" id="1.20.1740.10">
    <property type="entry name" value="Amino acid/polyamine transporter I"/>
    <property type="match status" value="1"/>
</dbReference>
<keyword evidence="3 6" id="KW-0812">Transmembrane</keyword>
<feature type="transmembrane region" description="Helical" evidence="6">
    <location>
        <begin position="193"/>
        <end position="212"/>
    </location>
</feature>
<keyword evidence="5 6" id="KW-0472">Membrane</keyword>
<evidence type="ECO:0000256" key="2">
    <source>
        <dbReference type="ARBA" id="ARBA00006983"/>
    </source>
</evidence>